<evidence type="ECO:0000256" key="6">
    <source>
        <dbReference type="SAM" id="Phobius"/>
    </source>
</evidence>
<dbReference type="OrthoDB" id="9774039at2"/>
<keyword evidence="3 6" id="KW-0812">Transmembrane</keyword>
<evidence type="ECO:0000313" key="9">
    <source>
        <dbReference type="Proteomes" id="UP000183952"/>
    </source>
</evidence>
<evidence type="ECO:0000256" key="4">
    <source>
        <dbReference type="ARBA" id="ARBA00022989"/>
    </source>
</evidence>
<dbReference type="STRING" id="1121331.SAMN02745248_02572"/>
<keyword evidence="2" id="KW-1003">Cell membrane</keyword>
<evidence type="ECO:0000259" key="7">
    <source>
        <dbReference type="Pfam" id="PF12698"/>
    </source>
</evidence>
<feature type="transmembrane region" description="Helical" evidence="6">
    <location>
        <begin position="296"/>
        <end position="316"/>
    </location>
</feature>
<evidence type="ECO:0000256" key="3">
    <source>
        <dbReference type="ARBA" id="ARBA00022692"/>
    </source>
</evidence>
<accession>A0A1M6SKK5</accession>
<dbReference type="PANTHER" id="PTHR30294:SF29">
    <property type="entry name" value="MULTIDRUG ABC TRANSPORTER PERMEASE YBHS-RELATED"/>
    <property type="match status" value="1"/>
</dbReference>
<feature type="transmembrane region" description="Helical" evidence="6">
    <location>
        <begin position="16"/>
        <end position="34"/>
    </location>
</feature>
<gene>
    <name evidence="8" type="ORF">SAMN02745248_02572</name>
</gene>
<protein>
    <submittedName>
        <fullName evidence="8">ABC-2 type transport system permease protein</fullName>
    </submittedName>
</protein>
<evidence type="ECO:0000256" key="5">
    <source>
        <dbReference type="ARBA" id="ARBA00023136"/>
    </source>
</evidence>
<feature type="transmembrane region" description="Helical" evidence="6">
    <location>
        <begin position="189"/>
        <end position="210"/>
    </location>
</feature>
<feature type="transmembrane region" description="Helical" evidence="6">
    <location>
        <begin position="235"/>
        <end position="258"/>
    </location>
</feature>
<dbReference type="EMBL" id="FRAD01000029">
    <property type="protein sequence ID" value="SHK45314.1"/>
    <property type="molecule type" value="Genomic_DNA"/>
</dbReference>
<dbReference type="InterPro" id="IPR013525">
    <property type="entry name" value="ABC2_TM"/>
</dbReference>
<feature type="transmembrane region" description="Helical" evidence="6">
    <location>
        <begin position="270"/>
        <end position="289"/>
    </location>
</feature>
<dbReference type="GO" id="GO:0140359">
    <property type="term" value="F:ABC-type transporter activity"/>
    <property type="evidence" value="ECO:0007669"/>
    <property type="project" value="InterPro"/>
</dbReference>
<evidence type="ECO:0000256" key="1">
    <source>
        <dbReference type="ARBA" id="ARBA00004651"/>
    </source>
</evidence>
<dbReference type="Pfam" id="PF12698">
    <property type="entry name" value="ABC2_membrane_3"/>
    <property type="match status" value="1"/>
</dbReference>
<evidence type="ECO:0000256" key="2">
    <source>
        <dbReference type="ARBA" id="ARBA00022475"/>
    </source>
</evidence>
<dbReference type="AlphaFoldDB" id="A0A1M6SKK5"/>
<keyword evidence="9" id="KW-1185">Reference proteome</keyword>
<keyword evidence="5 6" id="KW-0472">Membrane</keyword>
<comment type="subcellular location">
    <subcellularLocation>
        <location evidence="1">Cell membrane</location>
        <topology evidence="1">Multi-pass membrane protein</topology>
    </subcellularLocation>
</comment>
<sequence>MKVFNAYFKIFKKSSLLMSLMYLGIFMAITVFYATTADSPSEKAFNMEKCKVAIIDNDNSAFSKGLNQLLEKNTRNIVLSERDKENLKDVLFFRIAECIYTVPHGFEDRIKSGSHMQLQTMTIPDSSVSAMVNQMVNKYITTVSMYTIDSKLDMDTAVKYALEDLEKEVKVNIENDTTLTSSDQSLIAYFNYLVYPLVAIMILTISTTMIKLNKRDLKRRNICSPMPMSKFNMELFLANICISIIIFILFIILTAVVFKSTMFTIKGMLLIINTLIFTICCLSMSFLIAEVANEKTVSPISTIFSLMSSFIGGSFVPQSMLSSTVKSIGNFVPSFWYVKGNNLVSNVSTLNFQSLKPYMTSLLVQICFAVAFLAIALVIIKQKRTSEQ</sequence>
<evidence type="ECO:0000313" key="8">
    <source>
        <dbReference type="EMBL" id="SHK45314.1"/>
    </source>
</evidence>
<keyword evidence="4 6" id="KW-1133">Transmembrane helix</keyword>
<organism evidence="8 9">
    <name type="scientific">Hathewaya proteolytica DSM 3090</name>
    <dbReference type="NCBI Taxonomy" id="1121331"/>
    <lineage>
        <taxon>Bacteria</taxon>
        <taxon>Bacillati</taxon>
        <taxon>Bacillota</taxon>
        <taxon>Clostridia</taxon>
        <taxon>Eubacteriales</taxon>
        <taxon>Clostridiaceae</taxon>
        <taxon>Hathewaya</taxon>
    </lineage>
</organism>
<feature type="domain" description="ABC-2 type transporter transmembrane" evidence="7">
    <location>
        <begin position="13"/>
        <end position="377"/>
    </location>
</feature>
<feature type="transmembrane region" description="Helical" evidence="6">
    <location>
        <begin position="358"/>
        <end position="380"/>
    </location>
</feature>
<dbReference type="GO" id="GO:0005886">
    <property type="term" value="C:plasma membrane"/>
    <property type="evidence" value="ECO:0007669"/>
    <property type="project" value="UniProtKB-SubCell"/>
</dbReference>
<name>A0A1M6SKK5_9CLOT</name>
<reference evidence="8 9" key="1">
    <citation type="submission" date="2016-11" db="EMBL/GenBank/DDBJ databases">
        <authorList>
            <person name="Jaros S."/>
            <person name="Januszkiewicz K."/>
            <person name="Wedrychowicz H."/>
        </authorList>
    </citation>
    <scope>NUCLEOTIDE SEQUENCE [LARGE SCALE GENOMIC DNA]</scope>
    <source>
        <strain evidence="8 9">DSM 3090</strain>
    </source>
</reference>
<dbReference type="Gene3D" id="3.40.1710.10">
    <property type="entry name" value="abc type-2 transporter like domain"/>
    <property type="match status" value="1"/>
</dbReference>
<dbReference type="InterPro" id="IPR051449">
    <property type="entry name" value="ABC-2_transporter_component"/>
</dbReference>
<proteinExistence type="predicted"/>
<dbReference type="RefSeq" id="WP_072904464.1">
    <property type="nucleotide sequence ID" value="NZ_FRAD01000029.1"/>
</dbReference>
<dbReference type="PANTHER" id="PTHR30294">
    <property type="entry name" value="MEMBRANE COMPONENT OF ABC TRANSPORTER YHHJ-RELATED"/>
    <property type="match status" value="1"/>
</dbReference>
<dbReference type="Proteomes" id="UP000183952">
    <property type="component" value="Unassembled WGS sequence"/>
</dbReference>